<dbReference type="RefSeq" id="WP_190383856.1">
    <property type="nucleotide sequence ID" value="NZ_JACJQT010000055.1"/>
</dbReference>
<protein>
    <submittedName>
        <fullName evidence="3">Arylsulfatase</fullName>
    </submittedName>
</protein>
<dbReference type="PANTHER" id="PTHR43751">
    <property type="entry name" value="SULFATASE"/>
    <property type="match status" value="1"/>
</dbReference>
<evidence type="ECO:0000259" key="2">
    <source>
        <dbReference type="Pfam" id="PF00884"/>
    </source>
</evidence>
<gene>
    <name evidence="3" type="ORF">H6F99_18670</name>
</gene>
<evidence type="ECO:0000313" key="3">
    <source>
        <dbReference type="EMBL" id="MBD2280221.1"/>
    </source>
</evidence>
<dbReference type="InterPro" id="IPR017850">
    <property type="entry name" value="Alkaline_phosphatase_core_sf"/>
</dbReference>
<proteinExistence type="predicted"/>
<feature type="region of interest" description="Disordered" evidence="1">
    <location>
        <begin position="210"/>
        <end position="235"/>
    </location>
</feature>
<sequence length="648" mass="73118">MKKFLKLLTTTVLAITLLLVDGLPFMSQGVALAQTSTKPNILVIMGDDIGWFNISAYNDGIMGYRTPNIDKLAKEGVRFTDFYGEQSCTAGRAAFITGQATIRTGMTKVGLPGVPVGLQPEDPTLAELLKLEGYTTGQFGKNHLGDLDQFLPTAHGFDEFYGNLYHLNAEEEPENEDYPPLGKYPNLDKMRPRGVLHSYAGKVAHPTELCTGGEYLEPDKPADISPNPDTDKPELNEQTLDQRICDTGPLKIKRMETVDEEFLDATKQFITNANNATDKKPFFVWFNTTRMHINTHLKDNSKGVTGQGIEADGMVEHDGQVGELVQFIKDQGLDDNTIIIYTTDNGAEVFSWPDGGTTPFRSEKNTNWEGAFRVPAIIRWKGHIPEGVVSNDIISHLDWVPTLMAAAGVTDVKQQLLKDSGTEKYKDFTNQDKGVHLDGYNFLPYLTETKSSLRTEYPNKFCHDTNTETREPDSSDPDIICSPRHQFVYFTDDGYPSAMRYDDWKLVFSEQRTEGFNVWEEPFVDLRVPKLFNLRRDPFEKASVESDNYVDWRFRRVFLIGDMEVRLSKFLDTFRGNEYPPRQRPATFSVNYMVDDVLKDIQKTLETGYTTQAQASVTSSEAKLPSEFRVVVDQLGKIVDKLKTISTK</sequence>
<reference evidence="3 4" key="1">
    <citation type="journal article" date="2020" name="ISME J.">
        <title>Comparative genomics reveals insights into cyanobacterial evolution and habitat adaptation.</title>
        <authorList>
            <person name="Chen M.Y."/>
            <person name="Teng W.K."/>
            <person name="Zhao L."/>
            <person name="Hu C.X."/>
            <person name="Zhou Y.K."/>
            <person name="Han B.P."/>
            <person name="Song L.R."/>
            <person name="Shu W.S."/>
        </authorList>
    </citation>
    <scope>NUCLEOTIDE SEQUENCE [LARGE SCALE GENOMIC DNA]</scope>
    <source>
        <strain evidence="3 4">FACHB-1040</strain>
    </source>
</reference>
<dbReference type="Proteomes" id="UP000606721">
    <property type="component" value="Unassembled WGS sequence"/>
</dbReference>
<accession>A0ABR8C2G3</accession>
<dbReference type="PANTHER" id="PTHR43751:SF2">
    <property type="entry name" value="SULFATASE N-TERMINAL DOMAIN-CONTAINING PROTEIN"/>
    <property type="match status" value="1"/>
</dbReference>
<organism evidence="3 4">
    <name type="scientific">Aphanizomenon flos-aquae FACHB-1040</name>
    <dbReference type="NCBI Taxonomy" id="2692887"/>
    <lineage>
        <taxon>Bacteria</taxon>
        <taxon>Bacillati</taxon>
        <taxon>Cyanobacteriota</taxon>
        <taxon>Cyanophyceae</taxon>
        <taxon>Nostocales</taxon>
        <taxon>Aphanizomenonaceae</taxon>
        <taxon>Aphanizomenon</taxon>
    </lineage>
</organism>
<feature type="domain" description="Sulfatase N-terminal" evidence="2">
    <location>
        <begin position="39"/>
        <end position="409"/>
    </location>
</feature>
<keyword evidence="4" id="KW-1185">Reference proteome</keyword>
<evidence type="ECO:0000313" key="4">
    <source>
        <dbReference type="Proteomes" id="UP000606721"/>
    </source>
</evidence>
<name>A0ABR8C2G3_APHFL</name>
<comment type="caution">
    <text evidence="3">The sequence shown here is derived from an EMBL/GenBank/DDBJ whole genome shotgun (WGS) entry which is preliminary data.</text>
</comment>
<dbReference type="SUPFAM" id="SSF53649">
    <property type="entry name" value="Alkaline phosphatase-like"/>
    <property type="match status" value="1"/>
</dbReference>
<dbReference type="EMBL" id="JACJQT010000055">
    <property type="protein sequence ID" value="MBD2280221.1"/>
    <property type="molecule type" value="Genomic_DNA"/>
</dbReference>
<dbReference type="CDD" id="cd16142">
    <property type="entry name" value="ARS_like"/>
    <property type="match status" value="1"/>
</dbReference>
<dbReference type="Pfam" id="PF00884">
    <property type="entry name" value="Sulfatase"/>
    <property type="match status" value="1"/>
</dbReference>
<dbReference type="Gene3D" id="3.40.720.10">
    <property type="entry name" value="Alkaline Phosphatase, subunit A"/>
    <property type="match status" value="1"/>
</dbReference>
<dbReference type="InterPro" id="IPR000917">
    <property type="entry name" value="Sulfatase_N"/>
</dbReference>
<evidence type="ECO:0000256" key="1">
    <source>
        <dbReference type="SAM" id="MobiDB-lite"/>
    </source>
</evidence>
<dbReference type="InterPro" id="IPR052701">
    <property type="entry name" value="GAG_Ulvan_Degrading_Sulfatases"/>
</dbReference>